<evidence type="ECO:0000313" key="1">
    <source>
        <dbReference type="EMBL" id="XBX74446.1"/>
    </source>
</evidence>
<dbReference type="EMBL" id="CP158367">
    <property type="protein sequence ID" value="XBX74446.1"/>
    <property type="molecule type" value="Genomic_DNA"/>
</dbReference>
<organism evidence="1">
    <name type="scientific">Proteinivorax tanatarense</name>
    <dbReference type="NCBI Taxonomy" id="1260629"/>
    <lineage>
        <taxon>Bacteria</taxon>
        <taxon>Bacillati</taxon>
        <taxon>Bacillota</taxon>
        <taxon>Clostridia</taxon>
        <taxon>Eubacteriales</taxon>
        <taxon>Proteinivoracaceae</taxon>
        <taxon>Proteinivorax</taxon>
    </lineage>
</organism>
<reference evidence="1" key="2">
    <citation type="submission" date="2024-06" db="EMBL/GenBank/DDBJ databases">
        <authorList>
            <person name="Petrova K.O."/>
            <person name="Toshchakov S.V."/>
            <person name="Boltjanskaja Y.V."/>
            <person name="Kevbrin V."/>
        </authorList>
    </citation>
    <scope>NUCLEOTIDE SEQUENCE</scope>
    <source>
        <strain evidence="1">Z-910T</strain>
    </source>
</reference>
<gene>
    <name evidence="1" type="ORF">PRVXT_002488</name>
</gene>
<dbReference type="RefSeq" id="WP_350343198.1">
    <property type="nucleotide sequence ID" value="NZ_CP158367.1"/>
</dbReference>
<protein>
    <submittedName>
        <fullName evidence="1">Uncharacterized protein</fullName>
    </submittedName>
</protein>
<proteinExistence type="predicted"/>
<dbReference type="AlphaFoldDB" id="A0AAU7VKI2"/>
<reference evidence="1" key="1">
    <citation type="journal article" date="2013" name="Extremophiles">
        <title>Proteinivorax tanatarense gen. nov., sp. nov., an anaerobic, haloalkaliphilic, proteolytic bacterium isolated from a decaying algal bloom, and proposal of Proteinivoraceae fam. nov.</title>
        <authorList>
            <person name="Kevbrin V."/>
            <person name="Boltyanskaya Y."/>
            <person name="Zhilina T."/>
            <person name="Kolganova T."/>
            <person name="Lavrentjeva E."/>
            <person name="Kuznetsov B."/>
        </authorList>
    </citation>
    <scope>NUCLEOTIDE SEQUENCE</scope>
    <source>
        <strain evidence="1">Z-910T</strain>
    </source>
</reference>
<accession>A0AAU7VKI2</accession>
<name>A0AAU7VKI2_9FIRM</name>
<sequence>MEGEVIICITGESRSGKSEIANYLIKKDTIKLQNIPHERKGMRENQGMFLLI</sequence>